<feature type="region of interest" description="Disordered" evidence="1">
    <location>
        <begin position="265"/>
        <end position="289"/>
    </location>
</feature>
<dbReference type="AlphaFoldDB" id="A0A0U3B2M5"/>
<dbReference type="GO" id="GO:0006355">
    <property type="term" value="P:regulation of DNA-templated transcription"/>
    <property type="evidence" value="ECO:0007669"/>
    <property type="project" value="InterPro"/>
</dbReference>
<geneLocation type="plasmid" evidence="3">
    <name>pEI2</name>
</geneLocation>
<organism evidence="3">
    <name type="scientific">Edwardsiella ictaluri</name>
    <dbReference type="NCBI Taxonomy" id="67780"/>
    <lineage>
        <taxon>Bacteria</taxon>
        <taxon>Pseudomonadati</taxon>
        <taxon>Pseudomonadota</taxon>
        <taxon>Gammaproteobacteria</taxon>
        <taxon>Enterobacterales</taxon>
        <taxon>Hafniaceae</taxon>
        <taxon>Edwardsiella</taxon>
    </lineage>
</organism>
<dbReference type="Gene3D" id="1.10.1220.10">
    <property type="entry name" value="Met repressor-like"/>
    <property type="match status" value="1"/>
</dbReference>
<dbReference type="EMBL" id="KT937282">
    <property type="protein sequence ID" value="ALT06063.1"/>
    <property type="molecule type" value="Genomic_DNA"/>
</dbReference>
<evidence type="ECO:0000259" key="2">
    <source>
        <dbReference type="SMART" id="SM00942"/>
    </source>
</evidence>
<reference evidence="3" key="1">
    <citation type="submission" date="2015-10" db="EMBL/GenBank/DDBJ databases">
        <title>Comparison of Edwardsiella ictaluri isolates from different hosts and geographic origins.</title>
        <authorList>
            <person name="Griffin M."/>
            <person name="Reichley S."/>
            <person name="Greenway T."/>
            <person name="Quiniou S."/>
            <person name="Ware C."/>
            <person name="Gao D."/>
            <person name="Gaunt P."/>
            <person name="Pouder D."/>
            <person name="Yanong R."/>
            <person name="Hawke J."/>
            <person name="Soto E."/>
        </authorList>
    </citation>
    <scope>NUCLEOTIDE SEQUENCE</scope>
    <source>
        <strain evidence="3">11-193</strain>
        <plasmid evidence="3">pEI2</plasmid>
    </source>
</reference>
<dbReference type="InterPro" id="IPR014820">
    <property type="entry name" value="PriCT_1"/>
</dbReference>
<dbReference type="SMART" id="SM00942">
    <property type="entry name" value="PriCT_1"/>
    <property type="match status" value="1"/>
</dbReference>
<accession>A0A0U3B2M5</accession>
<keyword evidence="3" id="KW-0614">Plasmid</keyword>
<dbReference type="GO" id="GO:0043565">
    <property type="term" value="F:sequence-specific DNA binding"/>
    <property type="evidence" value="ECO:0007669"/>
    <property type="project" value="UniProtKB-ARBA"/>
</dbReference>
<dbReference type="Gene3D" id="1.10.340.50">
    <property type="match status" value="1"/>
</dbReference>
<evidence type="ECO:0000256" key="1">
    <source>
        <dbReference type="SAM" id="MobiDB-lite"/>
    </source>
</evidence>
<name>A0A0U3B2M5_EDWIC</name>
<proteinExistence type="predicted"/>
<evidence type="ECO:0000313" key="3">
    <source>
        <dbReference type="EMBL" id="ALT06063.1"/>
    </source>
</evidence>
<protein>
    <submittedName>
        <fullName evidence="3">Putative DNA replication initiator protein</fullName>
    </submittedName>
</protein>
<sequence length="317" mass="35874">MQAGLNSSALSLFCEHLPRKPYHTNELLHGVRIGAASRAMLARYIQHNQPHAMYWLVFDVDRLGAAIDWSDVNAPTPNLTVKNPANGHAHLLYALDTAVRTAPDNSSLKALRYAAAIERGLRDKLRADLGYSSLLCKNPLHDYWGVTEWRSEPYTLDELADYVDLSASDPRREAQAYGLGRNCQLFEKTRTWSYRAIRQGWPEYDQWLSAVIQRVEAYNAQLTVPLSLAECKAIGKSIAKWTHQRITEQGFAQYVADTHTPEIQAARGGRNTHESQAAKGRKSKRGAVEDSARSLKPWEALGISRRWYYQKKKRGLL</sequence>
<dbReference type="InterPro" id="IPR004322">
    <property type="entry name" value="Plasmid_replicase_bac"/>
</dbReference>
<dbReference type="InterPro" id="IPR013321">
    <property type="entry name" value="Arc_rbn_hlx_hlx"/>
</dbReference>
<feature type="domain" description="Primase C-terminal 1" evidence="2">
    <location>
        <begin position="174"/>
        <end position="244"/>
    </location>
</feature>
<dbReference type="Pfam" id="PF03090">
    <property type="entry name" value="Replicase"/>
    <property type="match status" value="1"/>
</dbReference>